<evidence type="ECO:0000313" key="3">
    <source>
        <dbReference type="Proteomes" id="UP000188318"/>
    </source>
</evidence>
<sequence>MRLFHHPGGFFFFFSHYHDSPHFAPPGLRLYPHHGRHPNNNPGGCRSPTNFRPQSHSFYTRKPLFLL</sequence>
<dbReference type="VEuPathDB" id="FungiDB:ASPCADRAFT_212153"/>
<name>A0A1R3R6X0_ASPC5</name>
<accession>A0A1R3R6X0</accession>
<evidence type="ECO:0000313" key="2">
    <source>
        <dbReference type="EMBL" id="OOF90224.1"/>
    </source>
</evidence>
<dbReference type="Proteomes" id="UP000188318">
    <property type="component" value="Unassembled WGS sequence"/>
</dbReference>
<keyword evidence="3" id="KW-1185">Reference proteome</keyword>
<evidence type="ECO:0000256" key="1">
    <source>
        <dbReference type="SAM" id="MobiDB-lite"/>
    </source>
</evidence>
<feature type="compositionally biased region" description="Polar residues" evidence="1">
    <location>
        <begin position="38"/>
        <end position="55"/>
    </location>
</feature>
<gene>
    <name evidence="2" type="ORF">ASPCADRAFT_212153</name>
</gene>
<reference evidence="3" key="1">
    <citation type="journal article" date="2017" name="Genome Biol.">
        <title>Comparative genomics reveals high biological diversity and specific adaptations in the industrially and medically important fungal genus Aspergillus.</title>
        <authorList>
            <person name="de Vries R.P."/>
            <person name="Riley R."/>
            <person name="Wiebenga A."/>
            <person name="Aguilar-Osorio G."/>
            <person name="Amillis S."/>
            <person name="Uchima C.A."/>
            <person name="Anderluh G."/>
            <person name="Asadollahi M."/>
            <person name="Askin M."/>
            <person name="Barry K."/>
            <person name="Battaglia E."/>
            <person name="Bayram O."/>
            <person name="Benocci T."/>
            <person name="Braus-Stromeyer S.A."/>
            <person name="Caldana C."/>
            <person name="Canovas D."/>
            <person name="Cerqueira G.C."/>
            <person name="Chen F."/>
            <person name="Chen W."/>
            <person name="Choi C."/>
            <person name="Clum A."/>
            <person name="Dos Santos R.A."/>
            <person name="Damasio A.R."/>
            <person name="Diallinas G."/>
            <person name="Emri T."/>
            <person name="Fekete E."/>
            <person name="Flipphi M."/>
            <person name="Freyberg S."/>
            <person name="Gallo A."/>
            <person name="Gournas C."/>
            <person name="Habgood R."/>
            <person name="Hainaut M."/>
            <person name="Harispe M.L."/>
            <person name="Henrissat B."/>
            <person name="Hilden K.S."/>
            <person name="Hope R."/>
            <person name="Hossain A."/>
            <person name="Karabika E."/>
            <person name="Karaffa L."/>
            <person name="Karanyi Z."/>
            <person name="Krasevec N."/>
            <person name="Kuo A."/>
            <person name="Kusch H."/>
            <person name="LaButti K."/>
            <person name="Lagendijk E.L."/>
            <person name="Lapidus A."/>
            <person name="Levasseur A."/>
            <person name="Lindquist E."/>
            <person name="Lipzen A."/>
            <person name="Logrieco A.F."/>
            <person name="MacCabe A."/>
            <person name="Maekelae M.R."/>
            <person name="Malavazi I."/>
            <person name="Melin P."/>
            <person name="Meyer V."/>
            <person name="Mielnichuk N."/>
            <person name="Miskei M."/>
            <person name="Molnar A.P."/>
            <person name="Mule G."/>
            <person name="Ngan C.Y."/>
            <person name="Orejas M."/>
            <person name="Orosz E."/>
            <person name="Ouedraogo J.P."/>
            <person name="Overkamp K.M."/>
            <person name="Park H.-S."/>
            <person name="Perrone G."/>
            <person name="Piumi F."/>
            <person name="Punt P.J."/>
            <person name="Ram A.F."/>
            <person name="Ramon A."/>
            <person name="Rauscher S."/>
            <person name="Record E."/>
            <person name="Riano-Pachon D.M."/>
            <person name="Robert V."/>
            <person name="Roehrig J."/>
            <person name="Ruller R."/>
            <person name="Salamov A."/>
            <person name="Salih N.S."/>
            <person name="Samson R.A."/>
            <person name="Sandor E."/>
            <person name="Sanguinetti M."/>
            <person name="Schuetze T."/>
            <person name="Sepcic K."/>
            <person name="Shelest E."/>
            <person name="Sherlock G."/>
            <person name="Sophianopoulou V."/>
            <person name="Squina F.M."/>
            <person name="Sun H."/>
            <person name="Susca A."/>
            <person name="Todd R.B."/>
            <person name="Tsang A."/>
            <person name="Unkles S.E."/>
            <person name="van de Wiele N."/>
            <person name="van Rossen-Uffink D."/>
            <person name="Oliveira J.V."/>
            <person name="Vesth T.C."/>
            <person name="Visser J."/>
            <person name="Yu J.-H."/>
            <person name="Zhou M."/>
            <person name="Andersen M.R."/>
            <person name="Archer D.B."/>
            <person name="Baker S.E."/>
            <person name="Benoit I."/>
            <person name="Brakhage A.A."/>
            <person name="Braus G.H."/>
            <person name="Fischer R."/>
            <person name="Frisvad J.C."/>
            <person name="Goldman G.H."/>
            <person name="Houbraken J."/>
            <person name="Oakley B."/>
            <person name="Pocsi I."/>
            <person name="Scazzocchio C."/>
            <person name="Seiboth B."/>
            <person name="vanKuyk P.A."/>
            <person name="Wortman J."/>
            <person name="Dyer P.S."/>
            <person name="Grigoriev I.V."/>
        </authorList>
    </citation>
    <scope>NUCLEOTIDE SEQUENCE [LARGE SCALE GENOMIC DNA]</scope>
    <source>
        <strain evidence="3">ITEM 5010</strain>
    </source>
</reference>
<organism evidence="2 3">
    <name type="scientific">Aspergillus carbonarius (strain ITEM 5010)</name>
    <dbReference type="NCBI Taxonomy" id="602072"/>
    <lineage>
        <taxon>Eukaryota</taxon>
        <taxon>Fungi</taxon>
        <taxon>Dikarya</taxon>
        <taxon>Ascomycota</taxon>
        <taxon>Pezizomycotina</taxon>
        <taxon>Eurotiomycetes</taxon>
        <taxon>Eurotiomycetidae</taxon>
        <taxon>Eurotiales</taxon>
        <taxon>Aspergillaceae</taxon>
        <taxon>Aspergillus</taxon>
        <taxon>Aspergillus subgen. Circumdati</taxon>
    </lineage>
</organism>
<proteinExistence type="predicted"/>
<protein>
    <submittedName>
        <fullName evidence="2">Uncharacterized protein</fullName>
    </submittedName>
</protein>
<feature type="region of interest" description="Disordered" evidence="1">
    <location>
        <begin position="33"/>
        <end position="55"/>
    </location>
</feature>
<feature type="non-terminal residue" evidence="2">
    <location>
        <position position="67"/>
    </location>
</feature>
<dbReference type="AlphaFoldDB" id="A0A1R3R6X0"/>
<dbReference type="EMBL" id="KV907563">
    <property type="protein sequence ID" value="OOF90224.1"/>
    <property type="molecule type" value="Genomic_DNA"/>
</dbReference>